<evidence type="ECO:0000256" key="2">
    <source>
        <dbReference type="ARBA" id="ARBA00022448"/>
    </source>
</evidence>
<comment type="caution">
    <text evidence="10">The sequence shown here is derived from an EMBL/GenBank/DDBJ whole genome shotgun (WGS) entry which is preliminary data.</text>
</comment>
<dbReference type="SUPFAM" id="SSF161098">
    <property type="entry name" value="MetI-like"/>
    <property type="match status" value="1"/>
</dbReference>
<dbReference type="Pfam" id="PF19300">
    <property type="entry name" value="BPD_transp_1_N"/>
    <property type="match status" value="1"/>
</dbReference>
<evidence type="ECO:0000313" key="11">
    <source>
        <dbReference type="Proteomes" id="UP001500851"/>
    </source>
</evidence>
<dbReference type="RefSeq" id="WP_344029237.1">
    <property type="nucleotide sequence ID" value="NZ_BAAAOB010000001.1"/>
</dbReference>
<keyword evidence="11" id="KW-1185">Reference proteome</keyword>
<evidence type="ECO:0000256" key="4">
    <source>
        <dbReference type="ARBA" id="ARBA00022692"/>
    </source>
</evidence>
<name>A0ABN2L9B3_9MICO</name>
<feature type="transmembrane region" description="Helical" evidence="7">
    <location>
        <begin position="268"/>
        <end position="290"/>
    </location>
</feature>
<accession>A0ABN2L9B3</accession>
<keyword evidence="5 7" id="KW-1133">Transmembrane helix</keyword>
<evidence type="ECO:0000313" key="10">
    <source>
        <dbReference type="EMBL" id="GAA1780315.1"/>
    </source>
</evidence>
<organism evidence="10 11">
    <name type="scientific">Leucobacter iarius</name>
    <dbReference type="NCBI Taxonomy" id="333963"/>
    <lineage>
        <taxon>Bacteria</taxon>
        <taxon>Bacillati</taxon>
        <taxon>Actinomycetota</taxon>
        <taxon>Actinomycetes</taxon>
        <taxon>Micrococcales</taxon>
        <taxon>Microbacteriaceae</taxon>
        <taxon>Leucobacter</taxon>
    </lineage>
</organism>
<keyword evidence="3" id="KW-1003">Cell membrane</keyword>
<dbReference type="CDD" id="cd06261">
    <property type="entry name" value="TM_PBP2"/>
    <property type="match status" value="1"/>
</dbReference>
<evidence type="ECO:0000256" key="3">
    <source>
        <dbReference type="ARBA" id="ARBA00022475"/>
    </source>
</evidence>
<evidence type="ECO:0000259" key="9">
    <source>
        <dbReference type="PROSITE" id="PS50928"/>
    </source>
</evidence>
<dbReference type="PROSITE" id="PS50928">
    <property type="entry name" value="ABC_TM1"/>
    <property type="match status" value="1"/>
</dbReference>
<feature type="transmembrane region" description="Helical" evidence="7">
    <location>
        <begin position="129"/>
        <end position="152"/>
    </location>
</feature>
<feature type="transmembrane region" description="Helical" evidence="7">
    <location>
        <begin position="310"/>
        <end position="329"/>
    </location>
</feature>
<dbReference type="Proteomes" id="UP001500851">
    <property type="component" value="Unassembled WGS sequence"/>
</dbReference>
<evidence type="ECO:0000256" key="6">
    <source>
        <dbReference type="ARBA" id="ARBA00023136"/>
    </source>
</evidence>
<proteinExistence type="inferred from homology"/>
<dbReference type="Pfam" id="PF00528">
    <property type="entry name" value="BPD_transp_1"/>
    <property type="match status" value="1"/>
</dbReference>
<dbReference type="InterPro" id="IPR045621">
    <property type="entry name" value="BPD_transp_1_N"/>
</dbReference>
<sequence length="347" mass="36950">MPQSQTSETATRAVRLRETSSGQRGSGTAARTAKFIAGRVVGLAATLFAASLVVFFSRFVVPGDPARFLLRGRSPSKEAIAEVTKQYGLDKSPVEQYLNWIGGVLHGDFGRSLQYRDAVSNVLLDRLPVTLQLVALAAVFITVFGLAAGIIASLRRGRFTDRAILISSTALGAIPSFVIAILLIALFAVQLGWFPSFGSGDPGIDRFGHLVLPALALGLAFVALIARVTRSSMNEQFVREHVEVATSRGLTKPSVVLRHVLRNAISPILLVSGVLVAGLLVSSSIVEQTFGLSGIGSLLVQSVDRLDFPVVQAIVMIVVIAFVTVNTIVDLLQPLIDPRIAAGTETR</sequence>
<dbReference type="EMBL" id="BAAAOB010000001">
    <property type="protein sequence ID" value="GAA1780315.1"/>
    <property type="molecule type" value="Genomic_DNA"/>
</dbReference>
<dbReference type="Gene3D" id="1.10.3720.10">
    <property type="entry name" value="MetI-like"/>
    <property type="match status" value="1"/>
</dbReference>
<evidence type="ECO:0000256" key="1">
    <source>
        <dbReference type="ARBA" id="ARBA00004651"/>
    </source>
</evidence>
<evidence type="ECO:0000256" key="7">
    <source>
        <dbReference type="RuleBase" id="RU363032"/>
    </source>
</evidence>
<reference evidence="10 11" key="1">
    <citation type="journal article" date="2019" name="Int. J. Syst. Evol. Microbiol.">
        <title>The Global Catalogue of Microorganisms (GCM) 10K type strain sequencing project: providing services to taxonomists for standard genome sequencing and annotation.</title>
        <authorList>
            <consortium name="The Broad Institute Genomics Platform"/>
            <consortium name="The Broad Institute Genome Sequencing Center for Infectious Disease"/>
            <person name="Wu L."/>
            <person name="Ma J."/>
        </authorList>
    </citation>
    <scope>NUCLEOTIDE SEQUENCE [LARGE SCALE GENOMIC DNA]</scope>
    <source>
        <strain evidence="10 11">JCM 14736</strain>
    </source>
</reference>
<evidence type="ECO:0000256" key="5">
    <source>
        <dbReference type="ARBA" id="ARBA00022989"/>
    </source>
</evidence>
<comment type="subcellular location">
    <subcellularLocation>
        <location evidence="1 7">Cell membrane</location>
        <topology evidence="1 7">Multi-pass membrane protein</topology>
    </subcellularLocation>
</comment>
<feature type="transmembrane region" description="Helical" evidence="7">
    <location>
        <begin position="40"/>
        <end position="61"/>
    </location>
</feature>
<dbReference type="InterPro" id="IPR035906">
    <property type="entry name" value="MetI-like_sf"/>
</dbReference>
<keyword evidence="4 7" id="KW-0812">Transmembrane</keyword>
<comment type="similarity">
    <text evidence="7">Belongs to the binding-protein-dependent transport system permease family.</text>
</comment>
<dbReference type="InterPro" id="IPR000515">
    <property type="entry name" value="MetI-like"/>
</dbReference>
<feature type="region of interest" description="Disordered" evidence="8">
    <location>
        <begin position="1"/>
        <end position="27"/>
    </location>
</feature>
<feature type="domain" description="ABC transmembrane type-1" evidence="9">
    <location>
        <begin position="127"/>
        <end position="329"/>
    </location>
</feature>
<feature type="compositionally biased region" description="Polar residues" evidence="8">
    <location>
        <begin position="1"/>
        <end position="10"/>
    </location>
</feature>
<feature type="transmembrane region" description="Helical" evidence="7">
    <location>
        <begin position="207"/>
        <end position="226"/>
    </location>
</feature>
<feature type="transmembrane region" description="Helical" evidence="7">
    <location>
        <begin position="164"/>
        <end position="187"/>
    </location>
</feature>
<dbReference type="PANTHER" id="PTHR43163:SF6">
    <property type="entry name" value="DIPEPTIDE TRANSPORT SYSTEM PERMEASE PROTEIN DPPB-RELATED"/>
    <property type="match status" value="1"/>
</dbReference>
<evidence type="ECO:0000256" key="8">
    <source>
        <dbReference type="SAM" id="MobiDB-lite"/>
    </source>
</evidence>
<keyword evidence="6 7" id="KW-0472">Membrane</keyword>
<gene>
    <name evidence="10" type="ORF">GCM10009768_06520</name>
</gene>
<keyword evidence="2 7" id="KW-0813">Transport</keyword>
<protein>
    <submittedName>
        <fullName evidence="10">ABC transporter permease</fullName>
    </submittedName>
</protein>
<dbReference type="PANTHER" id="PTHR43163">
    <property type="entry name" value="DIPEPTIDE TRANSPORT SYSTEM PERMEASE PROTEIN DPPB-RELATED"/>
    <property type="match status" value="1"/>
</dbReference>